<organism evidence="4 5">
    <name type="scientific">Cupriavidus basilensis</name>
    <dbReference type="NCBI Taxonomy" id="68895"/>
    <lineage>
        <taxon>Bacteria</taxon>
        <taxon>Pseudomonadati</taxon>
        <taxon>Pseudomonadota</taxon>
        <taxon>Betaproteobacteria</taxon>
        <taxon>Burkholderiales</taxon>
        <taxon>Burkholderiaceae</taxon>
        <taxon>Cupriavidus</taxon>
    </lineage>
</organism>
<evidence type="ECO:0000256" key="1">
    <source>
        <dbReference type="ARBA" id="ARBA00001946"/>
    </source>
</evidence>
<dbReference type="Proteomes" id="UP000397656">
    <property type="component" value="Chromosome 2"/>
</dbReference>
<evidence type="ECO:0000259" key="3">
    <source>
        <dbReference type="PROSITE" id="PS51462"/>
    </source>
</evidence>
<dbReference type="Pfam" id="PF00293">
    <property type="entry name" value="NUDIX"/>
    <property type="match status" value="1"/>
</dbReference>
<dbReference type="SUPFAM" id="SSF55811">
    <property type="entry name" value="Nudix"/>
    <property type="match status" value="1"/>
</dbReference>
<evidence type="ECO:0000313" key="4">
    <source>
        <dbReference type="EMBL" id="QOT79028.1"/>
    </source>
</evidence>
<sequence length="142" mass="15852">MIATKACPIVLHSRHGIVHILAFKHPAAGHQLVKGTIEHGESSPEAAIRELCEESGICDAHVVSDLGLWNASYQEQIWSFQLCESGAELPDEWTFETSDDGGHTFAFYWHPLQRDLPEQCHPLFQSALREVRVRIGALTRPA</sequence>
<evidence type="ECO:0000256" key="2">
    <source>
        <dbReference type="ARBA" id="ARBA00022801"/>
    </source>
</evidence>
<dbReference type="RefSeq" id="WP_150990704.1">
    <property type="nucleotide sequence ID" value="NZ_CP062804.1"/>
</dbReference>
<dbReference type="GeneID" id="98405214"/>
<evidence type="ECO:0000313" key="5">
    <source>
        <dbReference type="Proteomes" id="UP000397656"/>
    </source>
</evidence>
<proteinExistence type="predicted"/>
<dbReference type="InterPro" id="IPR020084">
    <property type="entry name" value="NUDIX_hydrolase_CS"/>
</dbReference>
<protein>
    <submittedName>
        <fullName evidence="4">NUDIX domain-containing protein</fullName>
    </submittedName>
</protein>
<dbReference type="PROSITE" id="PS51462">
    <property type="entry name" value="NUDIX"/>
    <property type="match status" value="1"/>
</dbReference>
<feature type="domain" description="Nudix hydrolase" evidence="3">
    <location>
        <begin position="1"/>
        <end position="133"/>
    </location>
</feature>
<dbReference type="InterPro" id="IPR015797">
    <property type="entry name" value="NUDIX_hydrolase-like_dom_sf"/>
</dbReference>
<reference evidence="4 5" key="1">
    <citation type="submission" date="2020-10" db="EMBL/GenBank/DDBJ databases">
        <title>Complete genome sequence of Cupriavidus basilensis CCUG 49340T.</title>
        <authorList>
            <person name="Salva-Serra F."/>
            <person name="Donoso R.A."/>
            <person name="Cho K.H."/>
            <person name="Yoo J.A."/>
            <person name="Lee K."/>
            <person name="Yoon S.-H."/>
            <person name="Perez-Pantoja D."/>
            <person name="Moore E.R.B."/>
        </authorList>
    </citation>
    <scope>NUCLEOTIDE SEQUENCE [LARGE SCALE GENOMIC DNA]</scope>
    <source>
        <strain evidence="5">CCUG 49340</strain>
    </source>
</reference>
<gene>
    <name evidence="4" type="ORF">F7R26_030105</name>
</gene>
<dbReference type="CDD" id="cd04663">
    <property type="entry name" value="NUDIX_Hydrolase"/>
    <property type="match status" value="1"/>
</dbReference>
<dbReference type="PROSITE" id="PS00893">
    <property type="entry name" value="NUDIX_BOX"/>
    <property type="match status" value="1"/>
</dbReference>
<name>A0A643FQG9_9BURK</name>
<dbReference type="Gene3D" id="3.90.79.10">
    <property type="entry name" value="Nucleoside Triphosphate Pyrophosphohydrolase"/>
    <property type="match status" value="1"/>
</dbReference>
<dbReference type="InterPro" id="IPR000086">
    <property type="entry name" value="NUDIX_hydrolase_dom"/>
</dbReference>
<dbReference type="EMBL" id="CP062804">
    <property type="protein sequence ID" value="QOT79028.1"/>
    <property type="molecule type" value="Genomic_DNA"/>
</dbReference>
<accession>A0A643FQG9</accession>
<dbReference type="AlphaFoldDB" id="A0A643FQG9"/>
<keyword evidence="2" id="KW-0378">Hydrolase</keyword>
<dbReference type="GO" id="GO:0016787">
    <property type="term" value="F:hydrolase activity"/>
    <property type="evidence" value="ECO:0007669"/>
    <property type="project" value="UniProtKB-KW"/>
</dbReference>
<comment type="cofactor">
    <cofactor evidence="1">
        <name>Mg(2+)</name>
        <dbReference type="ChEBI" id="CHEBI:18420"/>
    </cofactor>
</comment>